<dbReference type="GO" id="GO:0005737">
    <property type="term" value="C:cytoplasm"/>
    <property type="evidence" value="ECO:0007669"/>
    <property type="project" value="TreeGrafter"/>
</dbReference>
<gene>
    <name evidence="3" type="ORF">TBIB3V08_LOCUS8638</name>
</gene>
<dbReference type="Pfam" id="PF08782">
    <property type="entry name" value="c-SKI_SMAD_bind"/>
    <property type="match status" value="1"/>
</dbReference>
<dbReference type="CDD" id="cd21079">
    <property type="entry name" value="DHD_Ski_Sno"/>
    <property type="match status" value="1"/>
</dbReference>
<organism evidence="3">
    <name type="scientific">Timema bartmani</name>
    <dbReference type="NCBI Taxonomy" id="61472"/>
    <lineage>
        <taxon>Eukaryota</taxon>
        <taxon>Metazoa</taxon>
        <taxon>Ecdysozoa</taxon>
        <taxon>Arthropoda</taxon>
        <taxon>Hexapoda</taxon>
        <taxon>Insecta</taxon>
        <taxon>Pterygota</taxon>
        <taxon>Neoptera</taxon>
        <taxon>Polyneoptera</taxon>
        <taxon>Phasmatodea</taxon>
        <taxon>Timematodea</taxon>
        <taxon>Timematoidea</taxon>
        <taxon>Timematidae</taxon>
        <taxon>Timema</taxon>
    </lineage>
</organism>
<dbReference type="GO" id="GO:0005667">
    <property type="term" value="C:transcription regulator complex"/>
    <property type="evidence" value="ECO:0007669"/>
    <property type="project" value="TreeGrafter"/>
</dbReference>
<proteinExistence type="inferred from homology"/>
<dbReference type="InterPro" id="IPR003380">
    <property type="entry name" value="SKI/SNO/DAC"/>
</dbReference>
<dbReference type="SMART" id="SM01046">
    <property type="entry name" value="c-SKI_SMAD_bind"/>
    <property type="match status" value="1"/>
</dbReference>
<evidence type="ECO:0000259" key="2">
    <source>
        <dbReference type="SMART" id="SM01046"/>
    </source>
</evidence>
<dbReference type="GO" id="GO:0046332">
    <property type="term" value="F:SMAD binding"/>
    <property type="evidence" value="ECO:0007669"/>
    <property type="project" value="InterPro"/>
</dbReference>
<name>A0A7R9F449_9NEOP</name>
<dbReference type="InterPro" id="IPR009061">
    <property type="entry name" value="DNA-bd_dom_put_sf"/>
</dbReference>
<dbReference type="InterPro" id="IPR037000">
    <property type="entry name" value="Ski_DNA-bd_sf"/>
</dbReference>
<dbReference type="GO" id="GO:0000981">
    <property type="term" value="F:DNA-binding transcription factor activity, RNA polymerase II-specific"/>
    <property type="evidence" value="ECO:0007669"/>
    <property type="project" value="TreeGrafter"/>
</dbReference>
<dbReference type="Gene3D" id="3.10.390.10">
    <property type="entry name" value="SAND domain-like"/>
    <property type="match status" value="1"/>
</dbReference>
<evidence type="ECO:0000256" key="1">
    <source>
        <dbReference type="ARBA" id="ARBA00009513"/>
    </source>
</evidence>
<dbReference type="EMBL" id="OD567903">
    <property type="protein sequence ID" value="CAD7446304.1"/>
    <property type="molecule type" value="Genomic_DNA"/>
</dbReference>
<dbReference type="InterPro" id="IPR010919">
    <property type="entry name" value="SAND-like_dom_sf"/>
</dbReference>
<dbReference type="PANTHER" id="PTHR10005">
    <property type="entry name" value="SKI ONCOGENE-RELATED"/>
    <property type="match status" value="1"/>
</dbReference>
<evidence type="ECO:0000313" key="3">
    <source>
        <dbReference type="EMBL" id="CAD7446304.1"/>
    </source>
</evidence>
<comment type="similarity">
    <text evidence="1">Belongs to the SKI family.</text>
</comment>
<dbReference type="PANTHER" id="PTHR10005:SF25">
    <property type="entry name" value="SNO ONCOGENE, ISOFORM B"/>
    <property type="match status" value="1"/>
</dbReference>
<sequence>MEGEWKTISEKPPSVDPAKIRTLISLYSLLPLVAIGDRVFHPRPLALSSAILNPILWDGERRGVGSQPTKVSFRAKKKRWITETVDGASYRTGLTEISYIMEKQQPYSPHLKKVLKTYQLSATRSLQGPSNVLGADKVSQGCAPASPSSPTILKKHLNQDDAPPPATSSIKECTDVFMMPPPFPIQQLPILTTPDQSRSERSETVLEGQTISCFVVGGERRLCLPQLLSRVLGGFSLSQINQVCDELQIYCSRCNPEQLEVLKIAGSIPNDAVACGLITKTDAERLCSALFHRSGAPPPPVWKTPGKGGALSFKVYHECFGKCKGICTPELYTESDAHCIECAECHGMFSPQKFVCHVHRSQENRTCHWGFDSSNWRSYLLVAKDEAGHEKLVKLLEVFKEQHSAAAPKRKQKKKKQTDVQLVAAVVKDCFAAVARACVGDNDPYTVIDLLRLAEQCGPARSLATLYTVACSRLDGLDPPNTSLAEEKTARLTLYGEGQNYISLSFSTKISSHWDM</sequence>
<dbReference type="GO" id="GO:0030514">
    <property type="term" value="P:negative regulation of BMP signaling pathway"/>
    <property type="evidence" value="ECO:0007669"/>
    <property type="project" value="TreeGrafter"/>
</dbReference>
<accession>A0A7R9F449</accession>
<dbReference type="GO" id="GO:0005634">
    <property type="term" value="C:nucleus"/>
    <property type="evidence" value="ECO:0007669"/>
    <property type="project" value="TreeGrafter"/>
</dbReference>
<protein>
    <recommendedName>
        <fullName evidence="2">c-SKI SMAD4-binding domain-containing protein</fullName>
    </recommendedName>
</protein>
<dbReference type="Pfam" id="PF02437">
    <property type="entry name" value="Ski_Sno_DHD"/>
    <property type="match status" value="1"/>
</dbReference>
<dbReference type="FunFam" id="3.10.260.20:FF:000002">
    <property type="entry name" value="SKI-like oncogene a"/>
    <property type="match status" value="1"/>
</dbReference>
<dbReference type="GO" id="GO:0000978">
    <property type="term" value="F:RNA polymerase II cis-regulatory region sequence-specific DNA binding"/>
    <property type="evidence" value="ECO:0007669"/>
    <property type="project" value="TreeGrafter"/>
</dbReference>
<dbReference type="InterPro" id="IPR014890">
    <property type="entry name" value="c-SKI_SMAD4-bd_dom"/>
</dbReference>
<dbReference type="FunFam" id="3.10.390.10:FF:000002">
    <property type="entry name" value="Putative ski oncogene"/>
    <property type="match status" value="1"/>
</dbReference>
<feature type="domain" description="c-SKI SMAD4-binding" evidence="2">
    <location>
        <begin position="312"/>
        <end position="404"/>
    </location>
</feature>
<dbReference type="AlphaFoldDB" id="A0A7R9F449"/>
<reference evidence="3" key="1">
    <citation type="submission" date="2020-11" db="EMBL/GenBank/DDBJ databases">
        <authorList>
            <person name="Tran Van P."/>
        </authorList>
    </citation>
    <scope>NUCLEOTIDE SEQUENCE</scope>
</reference>
<dbReference type="SUPFAM" id="SSF46955">
    <property type="entry name" value="Putative DNA-binding domain"/>
    <property type="match status" value="1"/>
</dbReference>
<dbReference type="InterPro" id="IPR023216">
    <property type="entry name" value="Tscrpt_reg_SKI_SnoN"/>
</dbReference>
<dbReference type="Gene3D" id="3.10.260.20">
    <property type="entry name" value="Ski"/>
    <property type="match status" value="1"/>
</dbReference>
<dbReference type="SUPFAM" id="SSF63763">
    <property type="entry name" value="SAND domain-like"/>
    <property type="match status" value="1"/>
</dbReference>